<evidence type="ECO:0000313" key="1">
    <source>
        <dbReference type="EMBL" id="GBO03457.1"/>
    </source>
</evidence>
<organism evidence="1 2">
    <name type="scientific">Araneus ventricosus</name>
    <name type="common">Orbweaver spider</name>
    <name type="synonym">Epeira ventricosa</name>
    <dbReference type="NCBI Taxonomy" id="182803"/>
    <lineage>
        <taxon>Eukaryota</taxon>
        <taxon>Metazoa</taxon>
        <taxon>Ecdysozoa</taxon>
        <taxon>Arthropoda</taxon>
        <taxon>Chelicerata</taxon>
        <taxon>Arachnida</taxon>
        <taxon>Araneae</taxon>
        <taxon>Araneomorphae</taxon>
        <taxon>Entelegynae</taxon>
        <taxon>Araneoidea</taxon>
        <taxon>Araneidae</taxon>
        <taxon>Araneus</taxon>
    </lineage>
</organism>
<dbReference type="OrthoDB" id="6435185at2759"/>
<accession>A0A4Y2TVP0</accession>
<comment type="caution">
    <text evidence="1">The sequence shown here is derived from an EMBL/GenBank/DDBJ whole genome shotgun (WGS) entry which is preliminary data.</text>
</comment>
<dbReference type="EMBL" id="BGPR01030750">
    <property type="protein sequence ID" value="GBO03457.1"/>
    <property type="molecule type" value="Genomic_DNA"/>
</dbReference>
<reference evidence="1 2" key="1">
    <citation type="journal article" date="2019" name="Sci. Rep.">
        <title>Orb-weaving spider Araneus ventricosus genome elucidates the spidroin gene catalogue.</title>
        <authorList>
            <person name="Kono N."/>
            <person name="Nakamura H."/>
            <person name="Ohtoshi R."/>
            <person name="Moran D.A.P."/>
            <person name="Shinohara A."/>
            <person name="Yoshida Y."/>
            <person name="Fujiwara M."/>
            <person name="Mori M."/>
            <person name="Tomita M."/>
            <person name="Arakawa K."/>
        </authorList>
    </citation>
    <scope>NUCLEOTIDE SEQUENCE [LARGE SCALE GENOMIC DNA]</scope>
</reference>
<gene>
    <name evidence="1" type="ORF">AVEN_124355_1</name>
</gene>
<proteinExistence type="predicted"/>
<dbReference type="Proteomes" id="UP000499080">
    <property type="component" value="Unassembled WGS sequence"/>
</dbReference>
<evidence type="ECO:0000313" key="2">
    <source>
        <dbReference type="Proteomes" id="UP000499080"/>
    </source>
</evidence>
<name>A0A4Y2TVP0_ARAVE</name>
<dbReference type="AlphaFoldDB" id="A0A4Y2TVP0"/>
<keyword evidence="2" id="KW-1185">Reference proteome</keyword>
<sequence length="108" mass="12873">MELEKNKKKRSVIRYLTTKLLTKIEKAILWRGRLQRFINQHTGNHETVATENETSNNRTVSETKEMKMPCLQMSTFYGDLNKWLEFWNQFECTIHNNGNLSKTENLHI</sequence>
<protein>
    <submittedName>
        <fullName evidence="1">Uncharacterized protein</fullName>
    </submittedName>
</protein>